<evidence type="ECO:0000256" key="5">
    <source>
        <dbReference type="ARBA" id="ARBA00023004"/>
    </source>
</evidence>
<dbReference type="SMART" id="SM00702">
    <property type="entry name" value="P4Hc"/>
    <property type="match status" value="1"/>
</dbReference>
<dbReference type="PROSITE" id="PS51471">
    <property type="entry name" value="FE2OG_OXY"/>
    <property type="match status" value="1"/>
</dbReference>
<evidence type="ECO:0000256" key="2">
    <source>
        <dbReference type="ARBA" id="ARBA00022723"/>
    </source>
</evidence>
<evidence type="ECO:0000256" key="6">
    <source>
        <dbReference type="SAM" id="MobiDB-lite"/>
    </source>
</evidence>
<gene>
    <name evidence="8" type="ORF">BDY21DRAFT_340861</name>
</gene>
<accession>A0A6A6P4D2</accession>
<evidence type="ECO:0000313" key="9">
    <source>
        <dbReference type="Proteomes" id="UP000799766"/>
    </source>
</evidence>
<dbReference type="PANTHER" id="PTHR10869">
    <property type="entry name" value="PROLYL 4-HYDROXYLASE ALPHA SUBUNIT"/>
    <property type="match status" value="1"/>
</dbReference>
<evidence type="ECO:0000256" key="1">
    <source>
        <dbReference type="ARBA" id="ARBA00001961"/>
    </source>
</evidence>
<dbReference type="EMBL" id="MU001677">
    <property type="protein sequence ID" value="KAF2458638.1"/>
    <property type="molecule type" value="Genomic_DNA"/>
</dbReference>
<dbReference type="AlphaFoldDB" id="A0A6A6P4D2"/>
<keyword evidence="4" id="KW-0560">Oxidoreductase</keyword>
<keyword evidence="3" id="KW-0223">Dioxygenase</keyword>
<feature type="compositionally biased region" description="Pro residues" evidence="6">
    <location>
        <begin position="28"/>
        <end position="40"/>
    </location>
</feature>
<dbReference type="FunFam" id="2.60.120.620:FF:000021">
    <property type="entry name" value="WGS project CABT00000000 data, contig 2.8"/>
    <property type="match status" value="1"/>
</dbReference>
<dbReference type="InterPro" id="IPR005123">
    <property type="entry name" value="Oxoglu/Fe-dep_dioxygenase_dom"/>
</dbReference>
<sequence length="273" mass="29998">MPPKGKRKDASAANKTGPAGSKGTAQPPKSPPPNWPPLRPLVPASDLSLSTTLPNQIVTIRNFWPASLCKMYVSFLASLPLTTTPGKPKKGDAVRVNDRFQVEDARFAEMLWEETALKGLVVGEEDGFGVGEDDGLALSEEERRELWGGDVVGLNPNIRIYRYKKGQFFDQHYDDFNNVTIPGDPPIQARTTWTLLLYLTSPATGCLGGETVFYPEPPPGKKGKSQPVEPVVVGLEVGMALLHRHGAECMLHEGREVLEGEKWVIRSDLCVRR</sequence>
<keyword evidence="2" id="KW-0479">Metal-binding</keyword>
<dbReference type="Pfam" id="PF13640">
    <property type="entry name" value="2OG-FeII_Oxy_3"/>
    <property type="match status" value="1"/>
</dbReference>
<dbReference type="Proteomes" id="UP000799766">
    <property type="component" value="Unassembled WGS sequence"/>
</dbReference>
<dbReference type="PANTHER" id="PTHR10869:SF236">
    <property type="entry name" value="PROLYL 4-HYDROXYLASE ALPHA SUBUNIT DOMAIN-CONTAINING PROTEIN"/>
    <property type="match status" value="1"/>
</dbReference>
<feature type="region of interest" description="Disordered" evidence="6">
    <location>
        <begin position="1"/>
        <end position="42"/>
    </location>
</feature>
<dbReference type="GO" id="GO:0004656">
    <property type="term" value="F:procollagen-proline 4-dioxygenase activity"/>
    <property type="evidence" value="ECO:0007669"/>
    <property type="project" value="TreeGrafter"/>
</dbReference>
<name>A0A6A6P4D2_9PEZI</name>
<evidence type="ECO:0000313" key="8">
    <source>
        <dbReference type="EMBL" id="KAF2458638.1"/>
    </source>
</evidence>
<proteinExistence type="predicted"/>
<comment type="cofactor">
    <cofactor evidence="1">
        <name>L-ascorbate</name>
        <dbReference type="ChEBI" id="CHEBI:38290"/>
    </cofactor>
</comment>
<evidence type="ECO:0000256" key="3">
    <source>
        <dbReference type="ARBA" id="ARBA00022964"/>
    </source>
</evidence>
<feature type="domain" description="Fe2OG dioxygenase" evidence="7">
    <location>
        <begin position="153"/>
        <end position="273"/>
    </location>
</feature>
<dbReference type="GO" id="GO:0031418">
    <property type="term" value="F:L-ascorbic acid binding"/>
    <property type="evidence" value="ECO:0007669"/>
    <property type="project" value="InterPro"/>
</dbReference>
<dbReference type="GO" id="GO:0005506">
    <property type="term" value="F:iron ion binding"/>
    <property type="evidence" value="ECO:0007669"/>
    <property type="project" value="InterPro"/>
</dbReference>
<protein>
    <recommendedName>
        <fullName evidence="7">Fe2OG dioxygenase domain-containing protein</fullName>
    </recommendedName>
</protein>
<dbReference type="OrthoDB" id="69177at2759"/>
<dbReference type="InterPro" id="IPR045054">
    <property type="entry name" value="P4HA-like"/>
</dbReference>
<reference evidence="8" key="1">
    <citation type="journal article" date="2020" name="Stud. Mycol.">
        <title>101 Dothideomycetes genomes: a test case for predicting lifestyles and emergence of pathogens.</title>
        <authorList>
            <person name="Haridas S."/>
            <person name="Albert R."/>
            <person name="Binder M."/>
            <person name="Bloem J."/>
            <person name="Labutti K."/>
            <person name="Salamov A."/>
            <person name="Andreopoulos B."/>
            <person name="Baker S."/>
            <person name="Barry K."/>
            <person name="Bills G."/>
            <person name="Bluhm B."/>
            <person name="Cannon C."/>
            <person name="Castanera R."/>
            <person name="Culley D."/>
            <person name="Daum C."/>
            <person name="Ezra D."/>
            <person name="Gonzalez J."/>
            <person name="Henrissat B."/>
            <person name="Kuo A."/>
            <person name="Liang C."/>
            <person name="Lipzen A."/>
            <person name="Lutzoni F."/>
            <person name="Magnuson J."/>
            <person name="Mondo S."/>
            <person name="Nolan M."/>
            <person name="Ohm R."/>
            <person name="Pangilinan J."/>
            <person name="Park H.-J."/>
            <person name="Ramirez L."/>
            <person name="Alfaro M."/>
            <person name="Sun H."/>
            <person name="Tritt A."/>
            <person name="Yoshinaga Y."/>
            <person name="Zwiers L.-H."/>
            <person name="Turgeon B."/>
            <person name="Goodwin S."/>
            <person name="Spatafora J."/>
            <person name="Crous P."/>
            <person name="Grigoriev I."/>
        </authorList>
    </citation>
    <scope>NUCLEOTIDE SEQUENCE</scope>
    <source>
        <strain evidence="8">ATCC 16933</strain>
    </source>
</reference>
<keyword evidence="9" id="KW-1185">Reference proteome</keyword>
<dbReference type="InterPro" id="IPR044862">
    <property type="entry name" value="Pro_4_hyd_alph_FE2OG_OXY"/>
</dbReference>
<dbReference type="GO" id="GO:0005783">
    <property type="term" value="C:endoplasmic reticulum"/>
    <property type="evidence" value="ECO:0007669"/>
    <property type="project" value="TreeGrafter"/>
</dbReference>
<organism evidence="8 9">
    <name type="scientific">Lineolata rhizophorae</name>
    <dbReference type="NCBI Taxonomy" id="578093"/>
    <lineage>
        <taxon>Eukaryota</taxon>
        <taxon>Fungi</taxon>
        <taxon>Dikarya</taxon>
        <taxon>Ascomycota</taxon>
        <taxon>Pezizomycotina</taxon>
        <taxon>Dothideomycetes</taxon>
        <taxon>Dothideomycetes incertae sedis</taxon>
        <taxon>Lineolatales</taxon>
        <taxon>Lineolataceae</taxon>
        <taxon>Lineolata</taxon>
    </lineage>
</organism>
<evidence type="ECO:0000256" key="4">
    <source>
        <dbReference type="ARBA" id="ARBA00023002"/>
    </source>
</evidence>
<keyword evidence="5" id="KW-0408">Iron</keyword>
<dbReference type="Gene3D" id="2.60.120.620">
    <property type="entry name" value="q2cbj1_9rhob like domain"/>
    <property type="match status" value="1"/>
</dbReference>
<evidence type="ECO:0000259" key="7">
    <source>
        <dbReference type="PROSITE" id="PS51471"/>
    </source>
</evidence>
<dbReference type="InterPro" id="IPR006620">
    <property type="entry name" value="Pro_4_hyd_alph"/>
</dbReference>